<comment type="caution">
    <text evidence="1">The sequence shown here is derived from an EMBL/GenBank/DDBJ whole genome shotgun (WGS) entry which is preliminary data.</text>
</comment>
<name>A0A0L8V612_9BACT</name>
<gene>
    <name evidence="1" type="ORF">NC99_33720</name>
</gene>
<evidence type="ECO:0000313" key="1">
    <source>
        <dbReference type="EMBL" id="KOH43876.1"/>
    </source>
</evidence>
<dbReference type="EMBL" id="LGIA01000176">
    <property type="protein sequence ID" value="KOH43876.1"/>
    <property type="molecule type" value="Genomic_DNA"/>
</dbReference>
<proteinExistence type="predicted"/>
<dbReference type="RefSeq" id="WP_053185589.1">
    <property type="nucleotide sequence ID" value="NZ_LGIA01000176.1"/>
</dbReference>
<protein>
    <submittedName>
        <fullName evidence="1">Uncharacterized protein</fullName>
    </submittedName>
</protein>
<dbReference type="STRING" id="1409788.NC99_33720"/>
<dbReference type="AlphaFoldDB" id="A0A0L8V612"/>
<sequence>MRNQKIAQDLGGYQLTLTNATDPEILEATQNFNYDTERIAEGTVLLQQAQQLNIKQEKEYGEQYSATTVLDNAIDEFNDSTYMPHIRLARKLFATDNGILSMLDVNGRRRWRYEEYISQARTFYNNALSTPQVLSKFAMVNITTETLQASLDQLNNLDLLRAAQKNESGEAQQATDDRDRAMDEINEWMSLYYTVAKIALADKPQLLEKLGVKA</sequence>
<organism evidence="1 2">
    <name type="scientific">Sunxiuqinia dokdonensis</name>
    <dbReference type="NCBI Taxonomy" id="1409788"/>
    <lineage>
        <taxon>Bacteria</taxon>
        <taxon>Pseudomonadati</taxon>
        <taxon>Bacteroidota</taxon>
        <taxon>Bacteroidia</taxon>
        <taxon>Marinilabiliales</taxon>
        <taxon>Prolixibacteraceae</taxon>
        <taxon>Sunxiuqinia</taxon>
    </lineage>
</organism>
<reference evidence="2" key="1">
    <citation type="submission" date="2015-07" db="EMBL/GenBank/DDBJ databases">
        <title>Genome sequencing of Sunxiuqinia dokdonensis strain SK.</title>
        <authorList>
            <person name="Ahn S."/>
            <person name="Kim B.-C."/>
        </authorList>
    </citation>
    <scope>NUCLEOTIDE SEQUENCE [LARGE SCALE GENOMIC DNA]</scope>
    <source>
        <strain evidence="2">SK</strain>
    </source>
</reference>
<keyword evidence="2" id="KW-1185">Reference proteome</keyword>
<dbReference type="OrthoDB" id="954443at2"/>
<evidence type="ECO:0000313" key="2">
    <source>
        <dbReference type="Proteomes" id="UP000036958"/>
    </source>
</evidence>
<accession>A0A0L8V612</accession>
<dbReference type="Proteomes" id="UP000036958">
    <property type="component" value="Unassembled WGS sequence"/>
</dbReference>